<evidence type="ECO:0000256" key="2">
    <source>
        <dbReference type="ARBA" id="ARBA00023027"/>
    </source>
</evidence>
<dbReference type="GO" id="GO:0005739">
    <property type="term" value="C:mitochondrion"/>
    <property type="evidence" value="ECO:0007669"/>
    <property type="project" value="TreeGrafter"/>
</dbReference>
<dbReference type="CDD" id="cd00322">
    <property type="entry name" value="FNR_like"/>
    <property type="match status" value="1"/>
</dbReference>
<dbReference type="AlphaFoldDB" id="A0AA40C6F2"/>
<accession>A0AA40C6F2</accession>
<keyword evidence="2" id="KW-0520">NAD</keyword>
<evidence type="ECO:0000313" key="5">
    <source>
        <dbReference type="Proteomes" id="UP001175000"/>
    </source>
</evidence>
<dbReference type="Gene3D" id="3.40.50.80">
    <property type="entry name" value="Nucleotide-binding domain of ferredoxin-NADP reductase (FNR) module"/>
    <property type="match status" value="1"/>
</dbReference>
<protein>
    <recommendedName>
        <fullName evidence="3">FAD-binding FR-type domain-containing protein</fullName>
    </recommendedName>
</protein>
<sequence length="286" mass="30913">MSKESHIERTAAEPRDAALHQTIIASIDQTNPSIRIFHLTLPTLGIKFLPGQWLDVYLPFLPKPGGFTITSPPSHALYSPSNPNPYVELAVQRSPSNPAASYLYQPPSILLNTPVSVRVGGSFVYPPPGIPQRGLKRVVFVAGGVGVNPLVSMLSSIAEGPEAAELEVWFLYSMRDPGAPRDVKGMLFVERIAELFRTGKLKGGLKLFLTGGGEGGGVVRWEGGDVPFEKRRMGLGDVDEALGGEKEKAAVYVCGLPAMTDEFVERLVADDGLGMEKGSVLSEKWW</sequence>
<dbReference type="InterPro" id="IPR017938">
    <property type="entry name" value="Riboflavin_synthase-like_b-brl"/>
</dbReference>
<dbReference type="GO" id="GO:0016491">
    <property type="term" value="F:oxidoreductase activity"/>
    <property type="evidence" value="ECO:0007669"/>
    <property type="project" value="UniProtKB-KW"/>
</dbReference>
<dbReference type="Proteomes" id="UP001175000">
    <property type="component" value="Unassembled WGS sequence"/>
</dbReference>
<keyword evidence="5" id="KW-1185">Reference proteome</keyword>
<dbReference type="InterPro" id="IPR052128">
    <property type="entry name" value="Oxidoreductase_NAD-binding"/>
</dbReference>
<dbReference type="PANTHER" id="PTHR46505:SF1">
    <property type="entry name" value="OXIDOREDUCTASE NAD-BINDING DOMAIN-CONTAINING PROTEIN 1"/>
    <property type="match status" value="1"/>
</dbReference>
<dbReference type="SUPFAM" id="SSF63380">
    <property type="entry name" value="Riboflavin synthase domain-like"/>
    <property type="match status" value="1"/>
</dbReference>
<dbReference type="PROSITE" id="PS51384">
    <property type="entry name" value="FAD_FR"/>
    <property type="match status" value="1"/>
</dbReference>
<evidence type="ECO:0000313" key="4">
    <source>
        <dbReference type="EMBL" id="KAK0626419.1"/>
    </source>
</evidence>
<gene>
    <name evidence="4" type="ORF">B0T14DRAFT_424289</name>
</gene>
<dbReference type="InterPro" id="IPR017927">
    <property type="entry name" value="FAD-bd_FR_type"/>
</dbReference>
<dbReference type="PANTHER" id="PTHR46505">
    <property type="entry name" value="OXIDOREDUCTASE NAD-BINDING DOMAIN-CONTAINING PROTEIN 1"/>
    <property type="match status" value="1"/>
</dbReference>
<comment type="caution">
    <text evidence="4">The sequence shown here is derived from an EMBL/GenBank/DDBJ whole genome shotgun (WGS) entry which is preliminary data.</text>
</comment>
<evidence type="ECO:0000259" key="3">
    <source>
        <dbReference type="PROSITE" id="PS51384"/>
    </source>
</evidence>
<feature type="domain" description="FAD-binding FR-type" evidence="3">
    <location>
        <begin position="17"/>
        <end position="128"/>
    </location>
</feature>
<proteinExistence type="predicted"/>
<evidence type="ECO:0000256" key="1">
    <source>
        <dbReference type="ARBA" id="ARBA00023002"/>
    </source>
</evidence>
<dbReference type="Gene3D" id="2.40.30.10">
    <property type="entry name" value="Translation factors"/>
    <property type="match status" value="1"/>
</dbReference>
<keyword evidence="1" id="KW-0560">Oxidoreductase</keyword>
<name>A0AA40C6F2_9PEZI</name>
<dbReference type="InterPro" id="IPR039261">
    <property type="entry name" value="FNR_nucleotide-bd"/>
</dbReference>
<organism evidence="4 5">
    <name type="scientific">Immersiella caudata</name>
    <dbReference type="NCBI Taxonomy" id="314043"/>
    <lineage>
        <taxon>Eukaryota</taxon>
        <taxon>Fungi</taxon>
        <taxon>Dikarya</taxon>
        <taxon>Ascomycota</taxon>
        <taxon>Pezizomycotina</taxon>
        <taxon>Sordariomycetes</taxon>
        <taxon>Sordariomycetidae</taxon>
        <taxon>Sordariales</taxon>
        <taxon>Lasiosphaeriaceae</taxon>
        <taxon>Immersiella</taxon>
    </lineage>
</organism>
<dbReference type="SUPFAM" id="SSF52343">
    <property type="entry name" value="Ferredoxin reductase-like, C-terminal NADP-linked domain"/>
    <property type="match status" value="1"/>
</dbReference>
<reference evidence="4" key="1">
    <citation type="submission" date="2023-06" db="EMBL/GenBank/DDBJ databases">
        <title>Genome-scale phylogeny and comparative genomics of the fungal order Sordariales.</title>
        <authorList>
            <consortium name="Lawrence Berkeley National Laboratory"/>
            <person name="Hensen N."/>
            <person name="Bonometti L."/>
            <person name="Westerberg I."/>
            <person name="Brannstrom I.O."/>
            <person name="Guillou S."/>
            <person name="Cros-Aarteil S."/>
            <person name="Calhoun S."/>
            <person name="Haridas S."/>
            <person name="Kuo A."/>
            <person name="Mondo S."/>
            <person name="Pangilinan J."/>
            <person name="Riley R."/>
            <person name="Labutti K."/>
            <person name="Andreopoulos B."/>
            <person name="Lipzen A."/>
            <person name="Chen C."/>
            <person name="Yanf M."/>
            <person name="Daum C."/>
            <person name="Ng V."/>
            <person name="Clum A."/>
            <person name="Steindorff A."/>
            <person name="Ohm R."/>
            <person name="Martin F."/>
            <person name="Silar P."/>
            <person name="Natvig D."/>
            <person name="Lalanne C."/>
            <person name="Gautier V."/>
            <person name="Ament-Velasquez S.L."/>
            <person name="Kruys A."/>
            <person name="Hutchinson M.I."/>
            <person name="Powell A.J."/>
            <person name="Barry K."/>
            <person name="Miller A.N."/>
            <person name="Grigoriev I.V."/>
            <person name="Debuchy R."/>
            <person name="Gladieux P."/>
            <person name="Thoren M.H."/>
            <person name="Johannesson H."/>
        </authorList>
    </citation>
    <scope>NUCLEOTIDE SEQUENCE</scope>
    <source>
        <strain evidence="4">CBS 606.72</strain>
    </source>
</reference>
<dbReference type="EMBL" id="JAULSU010000002">
    <property type="protein sequence ID" value="KAK0626419.1"/>
    <property type="molecule type" value="Genomic_DNA"/>
</dbReference>